<dbReference type="EMBL" id="MH252532">
    <property type="protein sequence ID" value="AWJ63831.1"/>
    <property type="molecule type" value="Genomic_DNA"/>
</dbReference>
<proteinExistence type="predicted"/>
<dbReference type="AlphaFoldDB" id="A0A2S1WB90"/>
<dbReference type="SUPFAM" id="SSF53098">
    <property type="entry name" value="Ribonuclease H-like"/>
    <property type="match status" value="1"/>
</dbReference>
<geneLocation type="mitochondrion" evidence="1"/>
<accession>A0A2S1WB90</accession>
<sequence length="396" mass="46135">MNNFPSQMTLNLIYVVNYLIGEMRRPVYNPLGIFDFKTRSITPYSPPKVAIVPYAPHDPKGIELMNVRVVSDKRFIEFYFLNARLIPVIKAMEIIYGLLQKNLEYIQFADRKVLITYIIGIEHIDHGDGYPETRRIEITLHKNTVISNSTTWGEFYGFIRGHIKHSYLDGYNFDTPTIFRIRVWNVDHMANTKLKVANGVLSIFDNMTTELARKYPEATKDLHDLVVRTEAKVIARKAKTKAEAKAKAKSERMSTALRKFLREKGRDFSTHANTPLTQKTLEMTSQLITVLTRKANKPNPFSTMDIETVTYQGHQIPLLISCKVTPQVKVFRVKKVDLESVFFMWLEFFDYLEEKTDDRTNTIFTHNLGGFDGIFIWIYPYYFIWSFIKKGGLLYY</sequence>
<organism evidence="1">
    <name type="scientific">Ganoderma lucidum</name>
    <name type="common">Ling zhi medicinal fungus</name>
    <name type="synonym">Bracket fungus</name>
    <dbReference type="NCBI Taxonomy" id="5315"/>
    <lineage>
        <taxon>Eukaryota</taxon>
        <taxon>Fungi</taxon>
        <taxon>Dikarya</taxon>
        <taxon>Basidiomycota</taxon>
        <taxon>Agaricomycotina</taxon>
        <taxon>Agaricomycetes</taxon>
        <taxon>Polyporales</taxon>
        <taxon>Polyporaceae</taxon>
        <taxon>Ganoderma</taxon>
    </lineage>
</organism>
<evidence type="ECO:0000313" key="1">
    <source>
        <dbReference type="EMBL" id="AWJ63831.1"/>
    </source>
</evidence>
<dbReference type="InterPro" id="IPR012337">
    <property type="entry name" value="RNaseH-like_sf"/>
</dbReference>
<keyword evidence="1" id="KW-0496">Mitochondrion</keyword>
<gene>
    <name evidence="1" type="primary">orf396</name>
</gene>
<protein>
    <submittedName>
        <fullName evidence="1">DNA polymerase</fullName>
    </submittedName>
</protein>
<reference evidence="1" key="1">
    <citation type="journal article" date="2019" name="Int. J. Biol. Macromol.">
        <title>The complete mitochondrial genomes of five important medicinal Ganoderma species: Features, evolution, and phylogeny.</title>
        <authorList>
            <person name="Li Q."/>
            <person name="Xiang D."/>
            <person name="Wan Y."/>
            <person name="Wu Q."/>
            <person name="Wu X."/>
            <person name="Ma C."/>
            <person name="Song Y."/>
            <person name="Zhao G."/>
            <person name="Huang W."/>
        </authorList>
    </citation>
    <scope>NUCLEOTIDE SEQUENCE</scope>
    <source>
        <strain evidence="1">S26</strain>
    </source>
</reference>
<name>A0A2S1WB90_GANLU</name>